<dbReference type="InterPro" id="IPR036291">
    <property type="entry name" value="NAD(P)-bd_dom_sf"/>
</dbReference>
<dbReference type="RefSeq" id="WP_145244112.1">
    <property type="nucleotide sequence ID" value="NZ_CP036273.1"/>
</dbReference>
<organism evidence="4 5">
    <name type="scientific">Urbifossiella limnaea</name>
    <dbReference type="NCBI Taxonomy" id="2528023"/>
    <lineage>
        <taxon>Bacteria</taxon>
        <taxon>Pseudomonadati</taxon>
        <taxon>Planctomycetota</taxon>
        <taxon>Planctomycetia</taxon>
        <taxon>Gemmatales</taxon>
        <taxon>Gemmataceae</taxon>
        <taxon>Urbifossiella</taxon>
    </lineage>
</organism>
<keyword evidence="5" id="KW-1185">Reference proteome</keyword>
<dbReference type="GO" id="GO:0016491">
    <property type="term" value="F:oxidoreductase activity"/>
    <property type="evidence" value="ECO:0007669"/>
    <property type="project" value="UniProtKB-KW"/>
</dbReference>
<name>A0A517Y2D9_9BACT</name>
<evidence type="ECO:0000313" key="4">
    <source>
        <dbReference type="EMBL" id="QDU23902.1"/>
    </source>
</evidence>
<dbReference type="OrthoDB" id="9815825at2"/>
<dbReference type="InterPro" id="IPR000683">
    <property type="entry name" value="Gfo/Idh/MocA-like_OxRdtase_N"/>
</dbReference>
<evidence type="ECO:0000313" key="5">
    <source>
        <dbReference type="Proteomes" id="UP000319576"/>
    </source>
</evidence>
<feature type="domain" description="GFO/IDH/MocA-like oxidoreductase" evidence="3">
    <location>
        <begin position="161"/>
        <end position="275"/>
    </location>
</feature>
<dbReference type="InterPro" id="IPR050463">
    <property type="entry name" value="Gfo/Idh/MocA_oxidrdct_glycsds"/>
</dbReference>
<protein>
    <submittedName>
        <fullName evidence="4">Putative oxidoreductase YdgJ</fullName>
        <ecNumber evidence="4">1.-.-.-</ecNumber>
    </submittedName>
</protein>
<dbReference type="AlphaFoldDB" id="A0A517Y2D9"/>
<dbReference type="KEGG" id="uli:ETAA1_59120"/>
<gene>
    <name evidence="4" type="primary">ydgJ_4</name>
    <name evidence="4" type="ORF">ETAA1_59120</name>
</gene>
<dbReference type="Pfam" id="PF22725">
    <property type="entry name" value="GFO_IDH_MocA_C3"/>
    <property type="match status" value="1"/>
</dbReference>
<dbReference type="Gene3D" id="3.40.50.720">
    <property type="entry name" value="NAD(P)-binding Rossmann-like Domain"/>
    <property type="match status" value="1"/>
</dbReference>
<dbReference type="SUPFAM" id="SSF51735">
    <property type="entry name" value="NAD(P)-binding Rossmann-fold domains"/>
    <property type="match status" value="1"/>
</dbReference>
<proteinExistence type="predicted"/>
<dbReference type="EC" id="1.-.-.-" evidence="4"/>
<dbReference type="Gene3D" id="3.30.360.10">
    <property type="entry name" value="Dihydrodipicolinate Reductase, domain 2"/>
    <property type="match status" value="1"/>
</dbReference>
<dbReference type="InterPro" id="IPR006311">
    <property type="entry name" value="TAT_signal"/>
</dbReference>
<evidence type="ECO:0000256" key="1">
    <source>
        <dbReference type="ARBA" id="ARBA00023002"/>
    </source>
</evidence>
<dbReference type="InterPro" id="IPR055170">
    <property type="entry name" value="GFO_IDH_MocA-like_dom"/>
</dbReference>
<evidence type="ECO:0000259" key="3">
    <source>
        <dbReference type="Pfam" id="PF22725"/>
    </source>
</evidence>
<dbReference type="PROSITE" id="PS51318">
    <property type="entry name" value="TAT"/>
    <property type="match status" value="1"/>
</dbReference>
<accession>A0A517Y2D9</accession>
<reference evidence="4 5" key="1">
    <citation type="submission" date="2019-02" db="EMBL/GenBank/DDBJ databases">
        <title>Deep-cultivation of Planctomycetes and their phenomic and genomic characterization uncovers novel biology.</title>
        <authorList>
            <person name="Wiegand S."/>
            <person name="Jogler M."/>
            <person name="Boedeker C."/>
            <person name="Pinto D."/>
            <person name="Vollmers J."/>
            <person name="Rivas-Marin E."/>
            <person name="Kohn T."/>
            <person name="Peeters S.H."/>
            <person name="Heuer A."/>
            <person name="Rast P."/>
            <person name="Oberbeckmann S."/>
            <person name="Bunk B."/>
            <person name="Jeske O."/>
            <person name="Meyerdierks A."/>
            <person name="Storesund J.E."/>
            <person name="Kallscheuer N."/>
            <person name="Luecker S."/>
            <person name="Lage O.M."/>
            <person name="Pohl T."/>
            <person name="Merkel B.J."/>
            <person name="Hornburger P."/>
            <person name="Mueller R.-W."/>
            <person name="Bruemmer F."/>
            <person name="Labrenz M."/>
            <person name="Spormann A.M."/>
            <person name="Op den Camp H."/>
            <person name="Overmann J."/>
            <person name="Amann R."/>
            <person name="Jetten M.S.M."/>
            <person name="Mascher T."/>
            <person name="Medema M.H."/>
            <person name="Devos D.P."/>
            <person name="Kaster A.-K."/>
            <person name="Ovreas L."/>
            <person name="Rohde M."/>
            <person name="Galperin M.Y."/>
            <person name="Jogler C."/>
        </authorList>
    </citation>
    <scope>NUCLEOTIDE SEQUENCE [LARGE SCALE GENOMIC DNA]</scope>
    <source>
        <strain evidence="4 5">ETA_A1</strain>
    </source>
</reference>
<sequence length="350" mass="37521">MTRTVTRRTVVAAGAALVAGRAAGQPAPPRIKVGQIGVGHAHATKLAAYRASPDYEVVGVVEPDEELRTRAADQPAYRGLRWLTRDQLLGTAGLQAVLVETRVRDLLGHAEACVAAGMHVHIDKPAGESLAHLARVLAVARQKKLLVQLGYMYRYNPAVVLLRDFLRKGWLGDVFEVHAVMSKVVDPAGRRELAAYPGGMMFELGCHVLDLVVGVLGKPAAVAPFNTRTGADGLLDNTLAVLSYPRATATVRSTALEVEGGDRRHLVVCGTAGTFHVQPLDNPAARVALSRDRDGYRKGTQAVTFPRYTRYVADAADMARVIRGEKPTDFPPAHDLAVQDTLLKASGLPG</sequence>
<dbReference type="PANTHER" id="PTHR43818:SF11">
    <property type="entry name" value="BCDNA.GH03377"/>
    <property type="match status" value="1"/>
</dbReference>
<dbReference type="Proteomes" id="UP000319576">
    <property type="component" value="Chromosome"/>
</dbReference>
<dbReference type="EMBL" id="CP036273">
    <property type="protein sequence ID" value="QDU23902.1"/>
    <property type="molecule type" value="Genomic_DNA"/>
</dbReference>
<dbReference type="GO" id="GO:0000166">
    <property type="term" value="F:nucleotide binding"/>
    <property type="evidence" value="ECO:0007669"/>
    <property type="project" value="InterPro"/>
</dbReference>
<evidence type="ECO:0000259" key="2">
    <source>
        <dbReference type="Pfam" id="PF01408"/>
    </source>
</evidence>
<dbReference type="SUPFAM" id="SSF55347">
    <property type="entry name" value="Glyceraldehyde-3-phosphate dehydrogenase-like, C-terminal domain"/>
    <property type="match status" value="1"/>
</dbReference>
<dbReference type="PANTHER" id="PTHR43818">
    <property type="entry name" value="BCDNA.GH03377"/>
    <property type="match status" value="1"/>
</dbReference>
<keyword evidence="1 4" id="KW-0560">Oxidoreductase</keyword>
<dbReference type="Pfam" id="PF01408">
    <property type="entry name" value="GFO_IDH_MocA"/>
    <property type="match status" value="1"/>
</dbReference>
<feature type="domain" description="Gfo/Idh/MocA-like oxidoreductase N-terminal" evidence="2">
    <location>
        <begin position="31"/>
        <end position="151"/>
    </location>
</feature>